<evidence type="ECO:0000256" key="2">
    <source>
        <dbReference type="ARBA" id="ARBA00005334"/>
    </source>
</evidence>
<evidence type="ECO:0000256" key="1">
    <source>
        <dbReference type="ARBA" id="ARBA00004123"/>
    </source>
</evidence>
<evidence type="ECO:0000256" key="5">
    <source>
        <dbReference type="ARBA" id="ARBA00023125"/>
    </source>
</evidence>
<gene>
    <name evidence="10" type="ORF">BpHYR1_052235</name>
</gene>
<dbReference type="OrthoDB" id="343623at2759"/>
<accession>A0A3M7TAJ4</accession>
<dbReference type="Gene3D" id="3.40.50.300">
    <property type="entry name" value="P-loop containing nucleotide triphosphate hydrolases"/>
    <property type="match status" value="1"/>
</dbReference>
<keyword evidence="6 7" id="KW-0539">Nucleus</keyword>
<feature type="domain" description="Orc1-like AAA ATPase" evidence="8">
    <location>
        <begin position="12"/>
        <end position="158"/>
    </location>
</feature>
<evidence type="ECO:0000256" key="3">
    <source>
        <dbReference type="ARBA" id="ARBA00019083"/>
    </source>
</evidence>
<dbReference type="PANTHER" id="PTHR12087:SF0">
    <property type="entry name" value="ORIGIN RECOGNITION COMPLEX SUBUNIT 4"/>
    <property type="match status" value="1"/>
</dbReference>
<evidence type="ECO:0000256" key="4">
    <source>
        <dbReference type="ARBA" id="ARBA00022705"/>
    </source>
</evidence>
<comment type="function">
    <text evidence="7">Component of the origin recognition complex (ORC) that binds origins of replication.</text>
</comment>
<keyword evidence="11" id="KW-1185">Reference proteome</keyword>
<evidence type="ECO:0000256" key="7">
    <source>
        <dbReference type="PIRNR" id="PIRNR007858"/>
    </source>
</evidence>
<dbReference type="PANTHER" id="PTHR12087">
    <property type="entry name" value="ORIGIN RECOGNITION COMPLEX SUBUNIT 4"/>
    <property type="match status" value="1"/>
</dbReference>
<feature type="domain" description="Origin recognition complex subunit 4 C-terminal" evidence="9">
    <location>
        <begin position="218"/>
        <end position="392"/>
    </location>
</feature>
<comment type="similarity">
    <text evidence="2 7">Belongs to the ORC4 family.</text>
</comment>
<keyword evidence="4 7" id="KW-0235">DNA replication</keyword>
<evidence type="ECO:0000259" key="9">
    <source>
        <dbReference type="Pfam" id="PF14629"/>
    </source>
</evidence>
<dbReference type="PIRSF" id="PIRSF007858">
    <property type="entry name" value="ORC4"/>
    <property type="match status" value="1"/>
</dbReference>
<dbReference type="Proteomes" id="UP000276133">
    <property type="component" value="Unassembled WGS sequence"/>
</dbReference>
<name>A0A3M7TAJ4_BRAPC</name>
<evidence type="ECO:0000313" key="10">
    <source>
        <dbReference type="EMBL" id="RNA44947.1"/>
    </source>
</evidence>
<dbReference type="SUPFAM" id="SSF52540">
    <property type="entry name" value="P-loop containing nucleoside triphosphate hydrolases"/>
    <property type="match status" value="1"/>
</dbReference>
<comment type="caution">
    <text evidence="10">The sequence shown here is derived from an EMBL/GenBank/DDBJ whole genome shotgun (WGS) entry which is preliminary data.</text>
</comment>
<evidence type="ECO:0000256" key="6">
    <source>
        <dbReference type="ARBA" id="ARBA00023242"/>
    </source>
</evidence>
<dbReference type="GO" id="GO:0006270">
    <property type="term" value="P:DNA replication initiation"/>
    <property type="evidence" value="ECO:0007669"/>
    <property type="project" value="TreeGrafter"/>
</dbReference>
<evidence type="ECO:0000259" key="8">
    <source>
        <dbReference type="Pfam" id="PF13191"/>
    </source>
</evidence>
<dbReference type="AlphaFoldDB" id="A0A3M7TAJ4"/>
<dbReference type="GO" id="GO:0005664">
    <property type="term" value="C:nuclear origin of replication recognition complex"/>
    <property type="evidence" value="ECO:0007669"/>
    <property type="project" value="TreeGrafter"/>
</dbReference>
<comment type="subcellular location">
    <subcellularLocation>
        <location evidence="1 7">Nucleus</location>
    </subcellularLocation>
</comment>
<dbReference type="EMBL" id="REGN01000043">
    <property type="protein sequence ID" value="RNA44947.1"/>
    <property type="molecule type" value="Genomic_DNA"/>
</dbReference>
<dbReference type="Pfam" id="PF13191">
    <property type="entry name" value="AAA_16"/>
    <property type="match status" value="1"/>
</dbReference>
<protein>
    <recommendedName>
        <fullName evidence="3 7">Origin recognition complex subunit 4</fullName>
    </recommendedName>
</protein>
<dbReference type="STRING" id="10195.A0A3M7TAJ4"/>
<dbReference type="InterPro" id="IPR016527">
    <property type="entry name" value="ORC4"/>
</dbReference>
<sequence length="410" mass="47792">MKAFDIHQQSQDDLLSLLRRLVYHGENNSALVIGPRGSGKTFLINKIIESFTQELKQKNCSDDLIVVYLSGCLQIDDKSALLEITRQLKLENCINGKVFGSFCDSFEFLLKSFRSGGQTSKPLVFIMDEFDLFTKNKTQLLLYTLLNTIQSSLSPMFMIGATCRIDVLDLLEKRIKSRFSHRQIYLFNDYSFETYMEMAKFFIQSNKRSNGNTNTPEYLNILFEDKNILKFFARQYDYDRSMATLKRLLILPSLIFDQLSQEDIISKNLDMVKKELIKSYNLLNIDTKYSLLSGLSILELTLVVVMLEMSETYPDEPFNFDLVYNAYLKYLQKKNWNQQRHERQIILKAYEHLISLKFVLPSSDATSSNRSTKISKEHSLMYLALDKDEIQLCIDQYPNCPTELKYYSMV</sequence>
<dbReference type="GO" id="GO:0003688">
    <property type="term" value="F:DNA replication origin binding"/>
    <property type="evidence" value="ECO:0007669"/>
    <property type="project" value="TreeGrafter"/>
</dbReference>
<dbReference type="InterPro" id="IPR032705">
    <property type="entry name" value="ORC4_C"/>
</dbReference>
<keyword evidence="5 7" id="KW-0238">DNA-binding</keyword>
<dbReference type="InterPro" id="IPR041664">
    <property type="entry name" value="AAA_16"/>
</dbReference>
<evidence type="ECO:0000313" key="11">
    <source>
        <dbReference type="Proteomes" id="UP000276133"/>
    </source>
</evidence>
<proteinExistence type="inferred from homology"/>
<dbReference type="Pfam" id="PF14629">
    <property type="entry name" value="ORC4_C"/>
    <property type="match status" value="1"/>
</dbReference>
<organism evidence="10 11">
    <name type="scientific">Brachionus plicatilis</name>
    <name type="common">Marine rotifer</name>
    <name type="synonym">Brachionus muelleri</name>
    <dbReference type="NCBI Taxonomy" id="10195"/>
    <lineage>
        <taxon>Eukaryota</taxon>
        <taxon>Metazoa</taxon>
        <taxon>Spiralia</taxon>
        <taxon>Gnathifera</taxon>
        <taxon>Rotifera</taxon>
        <taxon>Eurotatoria</taxon>
        <taxon>Monogononta</taxon>
        <taxon>Pseudotrocha</taxon>
        <taxon>Ploima</taxon>
        <taxon>Brachionidae</taxon>
        <taxon>Brachionus</taxon>
    </lineage>
</organism>
<reference evidence="10 11" key="1">
    <citation type="journal article" date="2018" name="Sci. Rep.">
        <title>Genomic signatures of local adaptation to the degree of environmental predictability in rotifers.</title>
        <authorList>
            <person name="Franch-Gras L."/>
            <person name="Hahn C."/>
            <person name="Garcia-Roger E.M."/>
            <person name="Carmona M.J."/>
            <person name="Serra M."/>
            <person name="Gomez A."/>
        </authorList>
    </citation>
    <scope>NUCLEOTIDE SEQUENCE [LARGE SCALE GENOMIC DNA]</scope>
    <source>
        <strain evidence="10">HYR1</strain>
    </source>
</reference>
<dbReference type="InterPro" id="IPR027417">
    <property type="entry name" value="P-loop_NTPase"/>
</dbReference>